<dbReference type="InterPro" id="IPR051448">
    <property type="entry name" value="CdaR-like_regulators"/>
</dbReference>
<dbReference type="Pfam" id="PF13556">
    <property type="entry name" value="HTH_30"/>
    <property type="match status" value="2"/>
</dbReference>
<name>A0ABT6PHV3_9PSEU</name>
<dbReference type="Pfam" id="PF17853">
    <property type="entry name" value="GGDEF_2"/>
    <property type="match status" value="1"/>
</dbReference>
<protein>
    <submittedName>
        <fullName evidence="4">Helix-turn-helix domain-containing protein</fullName>
    </submittedName>
</protein>
<dbReference type="InterPro" id="IPR041522">
    <property type="entry name" value="CdaR_GGDEF"/>
</dbReference>
<evidence type="ECO:0000313" key="4">
    <source>
        <dbReference type="EMBL" id="MDI2027565.1"/>
    </source>
</evidence>
<gene>
    <name evidence="4" type="ORF">QFW96_03030</name>
</gene>
<dbReference type="Proteomes" id="UP001237595">
    <property type="component" value="Unassembled WGS sequence"/>
</dbReference>
<evidence type="ECO:0000256" key="1">
    <source>
        <dbReference type="ARBA" id="ARBA00006754"/>
    </source>
</evidence>
<comment type="similarity">
    <text evidence="1">Belongs to the CdaR family.</text>
</comment>
<keyword evidence="5" id="KW-1185">Reference proteome</keyword>
<dbReference type="PANTHER" id="PTHR33744:SF1">
    <property type="entry name" value="DNA-BINDING TRANSCRIPTIONAL ACTIVATOR ADER"/>
    <property type="match status" value="1"/>
</dbReference>
<dbReference type="InterPro" id="IPR013324">
    <property type="entry name" value="RNA_pol_sigma_r3/r4-like"/>
</dbReference>
<dbReference type="PANTHER" id="PTHR33744">
    <property type="entry name" value="CARBOHYDRATE DIACID REGULATOR"/>
    <property type="match status" value="1"/>
</dbReference>
<dbReference type="SUPFAM" id="SSF88659">
    <property type="entry name" value="Sigma3 and sigma4 domains of RNA polymerase sigma factors"/>
    <property type="match status" value="1"/>
</dbReference>
<comment type="caution">
    <text evidence="4">The sequence shown here is derived from an EMBL/GenBank/DDBJ whole genome shotgun (WGS) entry which is preliminary data.</text>
</comment>
<sequence>MPGDERESLDRLRGLQRDAETGGPLRLLGRIAAEIDGHAALFDRNGAPLTPHRGLPDAITGTVRRVRSGGTRSAVEHDGQHQLAAFALSTEPDAPTLALAGPSLDRFTAEPGRTDALRLLALSWRAHHAQERWRRADEAGDQVREAVLHLLIDGGLATAHRTAGALGEPLPDPMRVWVVEVGALERGERDAVAEELLRITGDRAWMIKCPVYSGHLIPAVPPMSHEEERACAAELVATATASTGRISVGISNVLPLRDYAVAYQQAFHALAHARGNAERFATFGRGHDLAAEIAGPGQRWARQVLAGLEEFTPQRPQDPTREELQGTLTSWLMFHQQAARHLKIHRNTLQARLHKIGALLDRDLHRLHDQACVDLALRLRNSGAPEGSGADDLDALLRSDAVRRWAAQLLAPLRESPRLRETVRAWLLADTHLTESAEALGLSTTAVRKRLARAEQLLERSLLHSPSLSYDLHFAFRALNPLG</sequence>
<dbReference type="InterPro" id="IPR025736">
    <property type="entry name" value="PucR_C-HTH_dom"/>
</dbReference>
<feature type="domain" description="PucR C-terminal helix-turn-helix" evidence="2">
    <location>
        <begin position="335"/>
        <end position="379"/>
    </location>
</feature>
<organism evidence="4 5">
    <name type="scientific">Saccharopolyspora ipomoeae</name>
    <dbReference type="NCBI Taxonomy" id="3042027"/>
    <lineage>
        <taxon>Bacteria</taxon>
        <taxon>Bacillati</taxon>
        <taxon>Actinomycetota</taxon>
        <taxon>Actinomycetes</taxon>
        <taxon>Pseudonocardiales</taxon>
        <taxon>Pseudonocardiaceae</taxon>
        <taxon>Saccharopolyspora</taxon>
    </lineage>
</organism>
<reference evidence="4 5" key="1">
    <citation type="submission" date="2023-04" db="EMBL/GenBank/DDBJ databases">
        <title>Draft genome sequence of Saccharopolyspora sp. TS4A08 isolated from sweet potato rhizospheric soil.</title>
        <authorList>
            <person name="Suksaard P."/>
            <person name="Duangmal K."/>
        </authorList>
    </citation>
    <scope>NUCLEOTIDE SEQUENCE [LARGE SCALE GENOMIC DNA]</scope>
    <source>
        <strain evidence="4 5">TS4A08</strain>
    </source>
</reference>
<evidence type="ECO:0000259" key="2">
    <source>
        <dbReference type="Pfam" id="PF13556"/>
    </source>
</evidence>
<feature type="domain" description="CdaR GGDEF-like" evidence="3">
    <location>
        <begin position="160"/>
        <end position="271"/>
    </location>
</feature>
<evidence type="ECO:0000259" key="3">
    <source>
        <dbReference type="Pfam" id="PF17853"/>
    </source>
</evidence>
<dbReference type="EMBL" id="JASAOF010000001">
    <property type="protein sequence ID" value="MDI2027565.1"/>
    <property type="molecule type" value="Genomic_DNA"/>
</dbReference>
<feature type="domain" description="PucR C-terminal helix-turn-helix" evidence="2">
    <location>
        <begin position="419"/>
        <end position="478"/>
    </location>
</feature>
<evidence type="ECO:0000313" key="5">
    <source>
        <dbReference type="Proteomes" id="UP001237595"/>
    </source>
</evidence>
<accession>A0ABT6PHV3</accession>
<dbReference type="RefSeq" id="WP_281453919.1">
    <property type="nucleotide sequence ID" value="NZ_JASAOF010000001.1"/>
</dbReference>
<dbReference type="Gene3D" id="1.10.10.2840">
    <property type="entry name" value="PucR C-terminal helix-turn-helix domain"/>
    <property type="match status" value="2"/>
</dbReference>
<proteinExistence type="inferred from homology"/>
<dbReference type="InterPro" id="IPR042070">
    <property type="entry name" value="PucR_C-HTH_sf"/>
</dbReference>